<dbReference type="RefSeq" id="WP_184570925.1">
    <property type="nucleotide sequence ID" value="NZ_JACHJL010000004.1"/>
</dbReference>
<comment type="caution">
    <text evidence="4">The sequence shown here is derived from an EMBL/GenBank/DDBJ whole genome shotgun (WGS) entry which is preliminary data.</text>
</comment>
<dbReference type="Pfam" id="PF00144">
    <property type="entry name" value="Beta-lactamase"/>
    <property type="match status" value="1"/>
</dbReference>
<dbReference type="InterPro" id="IPR012338">
    <property type="entry name" value="Beta-lactam/transpept-like"/>
</dbReference>
<keyword evidence="2" id="KW-0732">Signal</keyword>
<feature type="compositionally biased region" description="Basic and acidic residues" evidence="1">
    <location>
        <begin position="393"/>
        <end position="413"/>
    </location>
</feature>
<dbReference type="EMBL" id="JACHJL010000004">
    <property type="protein sequence ID" value="MBB5934923.1"/>
    <property type="molecule type" value="Genomic_DNA"/>
</dbReference>
<proteinExistence type="predicted"/>
<evidence type="ECO:0000313" key="4">
    <source>
        <dbReference type="EMBL" id="MBB5934923.1"/>
    </source>
</evidence>
<name>A0A7W9UXH6_9ACTN</name>
<protein>
    <submittedName>
        <fullName evidence="4">D-alanyl-D-alanine carboxypeptidase</fullName>
        <ecNumber evidence="4">3.4.16.4</ecNumber>
    </submittedName>
</protein>
<accession>A0A7W9UXH6</accession>
<keyword evidence="5" id="KW-1185">Reference proteome</keyword>
<feature type="region of interest" description="Disordered" evidence="1">
    <location>
        <begin position="390"/>
        <end position="426"/>
    </location>
</feature>
<evidence type="ECO:0000259" key="3">
    <source>
        <dbReference type="Pfam" id="PF00144"/>
    </source>
</evidence>
<sequence length="426" mass="44815">MSAQAIRTAVVGATVVATLGAAALTAPTAGATDGADGASRDTGHAATQAAMDAQVADGVPGVVGQARDKHGVWNGNAGVADLTTGKPRGKNDRFRAGSINKTFTATVLLQLQAEGKIDLDTSVDTYLPGLVRGNGHDGRKITVRQLLNHTSGIFSYTADSTFQQKYATKKFLAHRYDTLSPQQAVALAMRHLPDFPAGTDWNYSNTNYMLAGLIIEKVTGKPYAAEVQRRIVQPLKLRSTTFPGTNPNVPAPSGRAYGKFQGDPQGKVYDVTRLNPSWGWAAGEIISNSADLNRFYAALLRGKLLPRAELAEMKTTVSTGAGSPLRYGLGLAQLRLSCDKAVWGHDGGIHGSASFAFASEDANHAIAFNLNSDWVGDGVAVVEAEFCGPTDTTPDKGHDKAHPKGDDQARRTDVTSPISASVSAAG</sequence>
<dbReference type="EC" id="3.4.16.4" evidence="4"/>
<evidence type="ECO:0000313" key="5">
    <source>
        <dbReference type="Proteomes" id="UP000588098"/>
    </source>
</evidence>
<dbReference type="Gene3D" id="3.40.710.10">
    <property type="entry name" value="DD-peptidase/beta-lactamase superfamily"/>
    <property type="match status" value="1"/>
</dbReference>
<feature type="domain" description="Beta-lactamase-related" evidence="3">
    <location>
        <begin position="51"/>
        <end position="372"/>
    </location>
</feature>
<keyword evidence="4" id="KW-0645">Protease</keyword>
<feature type="signal peptide" evidence="2">
    <location>
        <begin position="1"/>
        <end position="31"/>
    </location>
</feature>
<keyword evidence="4" id="KW-0378">Hydrolase</keyword>
<dbReference type="PANTHER" id="PTHR46825:SF7">
    <property type="entry name" value="D-ALANYL-D-ALANINE CARBOXYPEPTIDASE"/>
    <property type="match status" value="1"/>
</dbReference>
<gene>
    <name evidence="4" type="ORF">FHS42_001973</name>
</gene>
<reference evidence="4 5" key="1">
    <citation type="submission" date="2020-08" db="EMBL/GenBank/DDBJ databases">
        <title>Genomic Encyclopedia of Type Strains, Phase III (KMG-III): the genomes of soil and plant-associated and newly described type strains.</title>
        <authorList>
            <person name="Whitman W."/>
        </authorList>
    </citation>
    <scope>NUCLEOTIDE SEQUENCE [LARGE SCALE GENOMIC DNA]</scope>
    <source>
        <strain evidence="4 5">CECT 8305</strain>
    </source>
</reference>
<dbReference type="Proteomes" id="UP000588098">
    <property type="component" value="Unassembled WGS sequence"/>
</dbReference>
<keyword evidence="4" id="KW-0121">Carboxypeptidase</keyword>
<dbReference type="SUPFAM" id="SSF56601">
    <property type="entry name" value="beta-lactamase/transpeptidase-like"/>
    <property type="match status" value="1"/>
</dbReference>
<feature type="chain" id="PRO_5031441408" evidence="2">
    <location>
        <begin position="32"/>
        <end position="426"/>
    </location>
</feature>
<evidence type="ECO:0000256" key="2">
    <source>
        <dbReference type="SAM" id="SignalP"/>
    </source>
</evidence>
<dbReference type="InterPro" id="IPR001466">
    <property type="entry name" value="Beta-lactam-related"/>
</dbReference>
<dbReference type="AlphaFoldDB" id="A0A7W9UXH6"/>
<dbReference type="InterPro" id="IPR050491">
    <property type="entry name" value="AmpC-like"/>
</dbReference>
<evidence type="ECO:0000256" key="1">
    <source>
        <dbReference type="SAM" id="MobiDB-lite"/>
    </source>
</evidence>
<dbReference type="GO" id="GO:0009002">
    <property type="term" value="F:serine-type D-Ala-D-Ala carboxypeptidase activity"/>
    <property type="evidence" value="ECO:0007669"/>
    <property type="project" value="UniProtKB-EC"/>
</dbReference>
<feature type="compositionally biased region" description="Polar residues" evidence="1">
    <location>
        <begin position="414"/>
        <end position="426"/>
    </location>
</feature>
<dbReference type="PANTHER" id="PTHR46825">
    <property type="entry name" value="D-ALANYL-D-ALANINE-CARBOXYPEPTIDASE/ENDOPEPTIDASE AMPH"/>
    <property type="match status" value="1"/>
</dbReference>
<organism evidence="4 5">
    <name type="scientific">Streptomyces zagrosensis</name>
    <dbReference type="NCBI Taxonomy" id="1042984"/>
    <lineage>
        <taxon>Bacteria</taxon>
        <taxon>Bacillati</taxon>
        <taxon>Actinomycetota</taxon>
        <taxon>Actinomycetes</taxon>
        <taxon>Kitasatosporales</taxon>
        <taxon>Streptomycetaceae</taxon>
        <taxon>Streptomyces</taxon>
    </lineage>
</organism>